<evidence type="ECO:0000313" key="2">
    <source>
        <dbReference type="Proteomes" id="UP000032180"/>
    </source>
</evidence>
<reference evidence="1" key="3">
    <citation type="submission" date="2015-04" db="UniProtKB">
        <authorList>
            <consortium name="EnsemblPlants"/>
        </authorList>
    </citation>
    <scope>IDENTIFICATION</scope>
</reference>
<accession>A0A0D9WFM4</accession>
<dbReference type="Proteomes" id="UP000032180">
    <property type="component" value="Chromosome 5"/>
</dbReference>
<reference evidence="1 2" key="1">
    <citation type="submission" date="2012-08" db="EMBL/GenBank/DDBJ databases">
        <title>Oryza genome evolution.</title>
        <authorList>
            <person name="Wing R.A."/>
        </authorList>
    </citation>
    <scope>NUCLEOTIDE SEQUENCE</scope>
</reference>
<dbReference type="AlphaFoldDB" id="A0A0D9WFM4"/>
<organism evidence="1 2">
    <name type="scientific">Leersia perrieri</name>
    <dbReference type="NCBI Taxonomy" id="77586"/>
    <lineage>
        <taxon>Eukaryota</taxon>
        <taxon>Viridiplantae</taxon>
        <taxon>Streptophyta</taxon>
        <taxon>Embryophyta</taxon>
        <taxon>Tracheophyta</taxon>
        <taxon>Spermatophyta</taxon>
        <taxon>Magnoliopsida</taxon>
        <taxon>Liliopsida</taxon>
        <taxon>Poales</taxon>
        <taxon>Poaceae</taxon>
        <taxon>BOP clade</taxon>
        <taxon>Oryzoideae</taxon>
        <taxon>Oryzeae</taxon>
        <taxon>Oryzinae</taxon>
        <taxon>Leersia</taxon>
    </lineage>
</organism>
<protein>
    <submittedName>
        <fullName evidence="1">Uncharacterized protein</fullName>
    </submittedName>
</protein>
<sequence length="182" mass="20492">MPGRGTWCSRTSRQDTKLHRLINQPAIANKAAIAVDGEANLQSATLPAQAEVRAPTIATTKEQPQEATFRYQASARKLHEKTTTTTRYLICCNDAKMWQEDQNSCNTMITAATAYVAMPNIWAWCAIHKTTKHSLESCKTVQRVKAYVEEYGQQDGERVLANWCPIHNSKTHNILDCRPFDP</sequence>
<keyword evidence="2" id="KW-1185">Reference proteome</keyword>
<dbReference type="HOGENOM" id="CLU_1484076_0_0_1"/>
<dbReference type="EnsemblPlants" id="LPERR05G10620.1">
    <property type="protein sequence ID" value="LPERR05G10620.1"/>
    <property type="gene ID" value="LPERR05G10620"/>
</dbReference>
<dbReference type="Gramene" id="LPERR05G10620.1">
    <property type="protein sequence ID" value="LPERR05G10620.1"/>
    <property type="gene ID" value="LPERR05G10620"/>
</dbReference>
<reference evidence="2" key="2">
    <citation type="submission" date="2013-12" db="EMBL/GenBank/DDBJ databases">
        <authorList>
            <person name="Yu Y."/>
            <person name="Lee S."/>
            <person name="de Baynast K."/>
            <person name="Wissotski M."/>
            <person name="Liu L."/>
            <person name="Talag J."/>
            <person name="Goicoechea J."/>
            <person name="Angelova A."/>
            <person name="Jetty R."/>
            <person name="Kudrna D."/>
            <person name="Golser W."/>
            <person name="Rivera L."/>
            <person name="Zhang J."/>
            <person name="Wing R."/>
        </authorList>
    </citation>
    <scope>NUCLEOTIDE SEQUENCE</scope>
</reference>
<proteinExistence type="predicted"/>
<evidence type="ECO:0000313" key="1">
    <source>
        <dbReference type="EnsemblPlants" id="LPERR05G10620.1"/>
    </source>
</evidence>
<name>A0A0D9WFM4_9ORYZ</name>